<dbReference type="HOGENOM" id="CLU_2817989_0_0_1"/>
<feature type="region of interest" description="Disordered" evidence="1">
    <location>
        <begin position="1"/>
        <end position="30"/>
    </location>
</feature>
<keyword evidence="3" id="KW-1185">Reference proteome</keyword>
<dbReference type="Proteomes" id="UP000006643">
    <property type="component" value="Unassembled WGS sequence"/>
</dbReference>
<organism evidence="2 3">
    <name type="scientific">Phytophthora infestans (strain T30-4)</name>
    <name type="common">Potato late blight agent</name>
    <dbReference type="NCBI Taxonomy" id="403677"/>
    <lineage>
        <taxon>Eukaryota</taxon>
        <taxon>Sar</taxon>
        <taxon>Stramenopiles</taxon>
        <taxon>Oomycota</taxon>
        <taxon>Peronosporomycetes</taxon>
        <taxon>Peronosporales</taxon>
        <taxon>Peronosporaceae</taxon>
        <taxon>Phytophthora</taxon>
    </lineage>
</organism>
<proteinExistence type="predicted"/>
<dbReference type="EMBL" id="DS028124">
    <property type="protein sequence ID" value="EEY69076.1"/>
    <property type="molecule type" value="Genomic_DNA"/>
</dbReference>
<dbReference type="InParanoid" id="D0N3X2"/>
<dbReference type="AlphaFoldDB" id="D0N3X2"/>
<name>D0N3X2_PHYIT</name>
<evidence type="ECO:0000313" key="3">
    <source>
        <dbReference type="Proteomes" id="UP000006643"/>
    </source>
</evidence>
<sequence>MVMPRAKTTQAMPQTMRAPQTGLRKTSTMGKSHTMNVVVKHCILAKKVVHIILSARIAPWSKPDWRG</sequence>
<evidence type="ECO:0000313" key="2">
    <source>
        <dbReference type="EMBL" id="EEY69076.1"/>
    </source>
</evidence>
<dbReference type="GeneID" id="9462886"/>
<dbReference type="RefSeq" id="XP_002998930.1">
    <property type="nucleotide sequence ID" value="XM_002998884.1"/>
</dbReference>
<accession>D0N3X2</accession>
<dbReference type="VEuPathDB" id="FungiDB:PITG_05255"/>
<dbReference type="KEGG" id="pif:PITG_05255"/>
<gene>
    <name evidence="2" type="ORF">PITG_05255</name>
</gene>
<reference evidence="3" key="1">
    <citation type="journal article" date="2009" name="Nature">
        <title>Genome sequence and analysis of the Irish potato famine pathogen Phytophthora infestans.</title>
        <authorList>
            <consortium name="The Broad Institute Genome Sequencing Platform"/>
            <person name="Haas B.J."/>
            <person name="Kamoun S."/>
            <person name="Zody M.C."/>
            <person name="Jiang R.H."/>
            <person name="Handsaker R.E."/>
            <person name="Cano L.M."/>
            <person name="Grabherr M."/>
            <person name="Kodira C.D."/>
            <person name="Raffaele S."/>
            <person name="Torto-Alalibo T."/>
            <person name="Bozkurt T.O."/>
            <person name="Ah-Fong A.M."/>
            <person name="Alvarado L."/>
            <person name="Anderson V.L."/>
            <person name="Armstrong M.R."/>
            <person name="Avrova A."/>
            <person name="Baxter L."/>
            <person name="Beynon J."/>
            <person name="Boevink P.C."/>
            <person name="Bollmann S.R."/>
            <person name="Bos J.I."/>
            <person name="Bulone V."/>
            <person name="Cai G."/>
            <person name="Cakir C."/>
            <person name="Carrington J.C."/>
            <person name="Chawner M."/>
            <person name="Conti L."/>
            <person name="Costanzo S."/>
            <person name="Ewan R."/>
            <person name="Fahlgren N."/>
            <person name="Fischbach M.A."/>
            <person name="Fugelstad J."/>
            <person name="Gilroy E.M."/>
            <person name="Gnerre S."/>
            <person name="Green P.J."/>
            <person name="Grenville-Briggs L.J."/>
            <person name="Griffith J."/>
            <person name="Grunwald N.J."/>
            <person name="Horn K."/>
            <person name="Horner N.R."/>
            <person name="Hu C.H."/>
            <person name="Huitema E."/>
            <person name="Jeong D.H."/>
            <person name="Jones A.M."/>
            <person name="Jones J.D."/>
            <person name="Jones R.W."/>
            <person name="Karlsson E.K."/>
            <person name="Kunjeti S.G."/>
            <person name="Lamour K."/>
            <person name="Liu Z."/>
            <person name="Ma L."/>
            <person name="Maclean D."/>
            <person name="Chibucos M.C."/>
            <person name="McDonald H."/>
            <person name="McWalters J."/>
            <person name="Meijer H.J."/>
            <person name="Morgan W."/>
            <person name="Morris P.F."/>
            <person name="Munro C.A."/>
            <person name="O'Neill K."/>
            <person name="Ospina-Giraldo M."/>
            <person name="Pinzon A."/>
            <person name="Pritchard L."/>
            <person name="Ramsahoye B."/>
            <person name="Ren Q."/>
            <person name="Restrepo S."/>
            <person name="Roy S."/>
            <person name="Sadanandom A."/>
            <person name="Savidor A."/>
            <person name="Schornack S."/>
            <person name="Schwartz D.C."/>
            <person name="Schumann U.D."/>
            <person name="Schwessinger B."/>
            <person name="Seyer L."/>
            <person name="Sharpe T."/>
            <person name="Silvar C."/>
            <person name="Song J."/>
            <person name="Studholme D.J."/>
            <person name="Sykes S."/>
            <person name="Thines M."/>
            <person name="van de Vondervoort P.J."/>
            <person name="Phuntumart V."/>
            <person name="Wawra S."/>
            <person name="Weide R."/>
            <person name="Win J."/>
            <person name="Young C."/>
            <person name="Zhou S."/>
            <person name="Fry W."/>
            <person name="Meyers B.C."/>
            <person name="van West P."/>
            <person name="Ristaino J."/>
            <person name="Govers F."/>
            <person name="Birch P.R."/>
            <person name="Whisson S.C."/>
            <person name="Judelson H.S."/>
            <person name="Nusbaum C."/>
        </authorList>
    </citation>
    <scope>NUCLEOTIDE SEQUENCE [LARGE SCALE GENOMIC DNA]</scope>
    <source>
        <strain evidence="3">T30-4</strain>
    </source>
</reference>
<protein>
    <submittedName>
        <fullName evidence="2">Uncharacterized protein</fullName>
    </submittedName>
</protein>
<evidence type="ECO:0000256" key="1">
    <source>
        <dbReference type="SAM" id="MobiDB-lite"/>
    </source>
</evidence>